<evidence type="ECO:0000313" key="1">
    <source>
        <dbReference type="EMBL" id="CAG8659512.1"/>
    </source>
</evidence>
<gene>
    <name evidence="1" type="ORF">SCALOS_LOCUS8975</name>
</gene>
<evidence type="ECO:0000313" key="2">
    <source>
        <dbReference type="Proteomes" id="UP000789860"/>
    </source>
</evidence>
<reference evidence="1" key="1">
    <citation type="submission" date="2021-06" db="EMBL/GenBank/DDBJ databases">
        <authorList>
            <person name="Kallberg Y."/>
            <person name="Tangrot J."/>
            <person name="Rosling A."/>
        </authorList>
    </citation>
    <scope>NUCLEOTIDE SEQUENCE</scope>
    <source>
        <strain evidence="1">AU212A</strain>
    </source>
</reference>
<sequence length="126" mass="14637">MSQLRNFLYKILSHEESTEVPVDINMHEQDLCFICQDNIDPTLKESVTLLSCKHIFHKLCIDPWTHCPQCDYQENLDSDDSDNSEKMSIQMSRQASSIDFILNSEADNSITTSKMRRLIRELNTPI</sequence>
<feature type="non-terminal residue" evidence="1">
    <location>
        <position position="126"/>
    </location>
</feature>
<accession>A0ACA9NJS0</accession>
<organism evidence="1 2">
    <name type="scientific">Scutellospora calospora</name>
    <dbReference type="NCBI Taxonomy" id="85575"/>
    <lineage>
        <taxon>Eukaryota</taxon>
        <taxon>Fungi</taxon>
        <taxon>Fungi incertae sedis</taxon>
        <taxon>Mucoromycota</taxon>
        <taxon>Glomeromycotina</taxon>
        <taxon>Glomeromycetes</taxon>
        <taxon>Diversisporales</taxon>
        <taxon>Gigasporaceae</taxon>
        <taxon>Scutellospora</taxon>
    </lineage>
</organism>
<protein>
    <submittedName>
        <fullName evidence="1">2854_t:CDS:1</fullName>
    </submittedName>
</protein>
<comment type="caution">
    <text evidence="1">The sequence shown here is derived from an EMBL/GenBank/DDBJ whole genome shotgun (WGS) entry which is preliminary data.</text>
</comment>
<dbReference type="Proteomes" id="UP000789860">
    <property type="component" value="Unassembled WGS sequence"/>
</dbReference>
<name>A0ACA9NJS0_9GLOM</name>
<dbReference type="EMBL" id="CAJVPM010025838">
    <property type="protein sequence ID" value="CAG8659512.1"/>
    <property type="molecule type" value="Genomic_DNA"/>
</dbReference>
<keyword evidence="2" id="KW-1185">Reference proteome</keyword>
<proteinExistence type="predicted"/>